<dbReference type="InterPro" id="IPR050807">
    <property type="entry name" value="TransReg_Diox_bact_type"/>
</dbReference>
<dbReference type="Pfam" id="PF01381">
    <property type="entry name" value="HTH_3"/>
    <property type="match status" value="1"/>
</dbReference>
<dbReference type="RefSeq" id="WP_129301733.1">
    <property type="nucleotide sequence ID" value="NZ_MSSM01000014.1"/>
</dbReference>
<dbReference type="GO" id="GO:0003700">
    <property type="term" value="F:DNA-binding transcription factor activity"/>
    <property type="evidence" value="ECO:0007669"/>
    <property type="project" value="TreeGrafter"/>
</dbReference>
<organism evidence="3 4">
    <name type="scientific">Lacticaseibacillus chiayiensis</name>
    <dbReference type="NCBI Taxonomy" id="2100821"/>
    <lineage>
        <taxon>Bacteria</taxon>
        <taxon>Bacillati</taxon>
        <taxon>Bacillota</taxon>
        <taxon>Bacilli</taxon>
        <taxon>Lactobacillales</taxon>
        <taxon>Lactobacillaceae</taxon>
        <taxon>Lacticaseibacillus</taxon>
    </lineage>
</organism>
<dbReference type="PANTHER" id="PTHR46797">
    <property type="entry name" value="HTH-TYPE TRANSCRIPTIONAL REGULATOR"/>
    <property type="match status" value="1"/>
</dbReference>
<dbReference type="Proteomes" id="UP000290475">
    <property type="component" value="Unassembled WGS sequence"/>
</dbReference>
<dbReference type="AlphaFoldDB" id="A0A4Q1U0K4"/>
<sequence length="80" mass="8811">MKLKQARVRSGMSQEELANRVHLSVSMIQSIENGRRDGSTKTLIALAAALNTTPNDLLYGTDNTISTSKRIPAQREEVAR</sequence>
<proteinExistence type="predicted"/>
<dbReference type="GO" id="GO:0003677">
    <property type="term" value="F:DNA binding"/>
    <property type="evidence" value="ECO:0007669"/>
    <property type="project" value="UniProtKB-KW"/>
</dbReference>
<dbReference type="SMART" id="SM00530">
    <property type="entry name" value="HTH_XRE"/>
    <property type="match status" value="1"/>
</dbReference>
<name>A0A4Q1U0K4_9LACO</name>
<comment type="caution">
    <text evidence="3">The sequence shown here is derived from an EMBL/GenBank/DDBJ whole genome shotgun (WGS) entry which is preliminary data.</text>
</comment>
<dbReference type="EMBL" id="MSSM01000014">
    <property type="protein sequence ID" value="RXT25062.1"/>
    <property type="molecule type" value="Genomic_DNA"/>
</dbReference>
<evidence type="ECO:0000313" key="4">
    <source>
        <dbReference type="Proteomes" id="UP000290475"/>
    </source>
</evidence>
<dbReference type="Gene3D" id="1.10.260.40">
    <property type="entry name" value="lambda repressor-like DNA-binding domains"/>
    <property type="match status" value="1"/>
</dbReference>
<dbReference type="GO" id="GO:0005829">
    <property type="term" value="C:cytosol"/>
    <property type="evidence" value="ECO:0007669"/>
    <property type="project" value="TreeGrafter"/>
</dbReference>
<accession>A0A4Q1U0K4</accession>
<evidence type="ECO:0000259" key="2">
    <source>
        <dbReference type="PROSITE" id="PS50943"/>
    </source>
</evidence>
<protein>
    <recommendedName>
        <fullName evidence="2">HTH cro/C1-type domain-containing protein</fullName>
    </recommendedName>
</protein>
<evidence type="ECO:0000313" key="3">
    <source>
        <dbReference type="EMBL" id="RXT25062.1"/>
    </source>
</evidence>
<feature type="domain" description="HTH cro/C1-type" evidence="2">
    <location>
        <begin position="3"/>
        <end position="57"/>
    </location>
</feature>
<dbReference type="CDD" id="cd00093">
    <property type="entry name" value="HTH_XRE"/>
    <property type="match status" value="1"/>
</dbReference>
<dbReference type="InterPro" id="IPR001387">
    <property type="entry name" value="Cro/C1-type_HTH"/>
</dbReference>
<dbReference type="PANTHER" id="PTHR46797:SF1">
    <property type="entry name" value="METHYLPHOSPHONATE SYNTHASE"/>
    <property type="match status" value="1"/>
</dbReference>
<dbReference type="PROSITE" id="PS50943">
    <property type="entry name" value="HTH_CROC1"/>
    <property type="match status" value="1"/>
</dbReference>
<dbReference type="InterPro" id="IPR010982">
    <property type="entry name" value="Lambda_DNA-bd_dom_sf"/>
</dbReference>
<dbReference type="SUPFAM" id="SSF47413">
    <property type="entry name" value="lambda repressor-like DNA-binding domains"/>
    <property type="match status" value="1"/>
</dbReference>
<keyword evidence="1" id="KW-0238">DNA-binding</keyword>
<reference evidence="3 4" key="1">
    <citation type="submission" date="2017-01" db="EMBL/GenBank/DDBJ databases">
        <title>Lactobacillus chiayiensis sp. nov., a lactic acid bacterium isolated from compost.</title>
        <authorList>
            <person name="Huang C.-H."/>
        </authorList>
    </citation>
    <scope>NUCLEOTIDE SEQUENCE [LARGE SCALE GENOMIC DNA]</scope>
    <source>
        <strain evidence="4">chh01</strain>
    </source>
</reference>
<evidence type="ECO:0000256" key="1">
    <source>
        <dbReference type="ARBA" id="ARBA00023125"/>
    </source>
</evidence>
<gene>
    <name evidence="3" type="ORF">BVJ53_06635</name>
</gene>